<evidence type="ECO:0000313" key="3">
    <source>
        <dbReference type="Proteomes" id="UP000664167"/>
    </source>
</evidence>
<protein>
    <submittedName>
        <fullName evidence="2">Uncharacterized protein</fullName>
    </submittedName>
</protein>
<name>A0A939FBJ4_9ACTN</name>
<evidence type="ECO:0000313" key="2">
    <source>
        <dbReference type="EMBL" id="MBO0516025.1"/>
    </source>
</evidence>
<reference evidence="2" key="1">
    <citation type="submission" date="2021-03" db="EMBL/GenBank/DDBJ databases">
        <title>Streptomyces poriferae sp. nov., a novel marine sponge-derived Actinobacteria species with anti-MRSA activity.</title>
        <authorList>
            <person name="Sandoval-Powers M."/>
            <person name="Kralova S."/>
            <person name="Nguyen G.-S."/>
            <person name="Fawwal D."/>
            <person name="Degnes K."/>
            <person name="Klinkenberg G."/>
            <person name="Sletta H."/>
            <person name="Wentzel A."/>
            <person name="Liles M.R."/>
        </authorList>
    </citation>
    <scope>NUCLEOTIDE SEQUENCE</scope>
    <source>
        <strain evidence="2">DSM 41794</strain>
    </source>
</reference>
<dbReference type="EMBL" id="JAFLRJ010000348">
    <property type="protein sequence ID" value="MBO0516025.1"/>
    <property type="molecule type" value="Genomic_DNA"/>
</dbReference>
<dbReference type="AlphaFoldDB" id="A0A939FBJ4"/>
<dbReference type="Proteomes" id="UP000664167">
    <property type="component" value="Unassembled WGS sequence"/>
</dbReference>
<accession>A0A939FBJ4</accession>
<organism evidence="2 3">
    <name type="scientific">Streptomyces beijiangensis</name>
    <dbReference type="NCBI Taxonomy" id="163361"/>
    <lineage>
        <taxon>Bacteria</taxon>
        <taxon>Bacillati</taxon>
        <taxon>Actinomycetota</taxon>
        <taxon>Actinomycetes</taxon>
        <taxon>Kitasatosporales</taxon>
        <taxon>Streptomycetaceae</taxon>
        <taxon>Streptomyces</taxon>
    </lineage>
</organism>
<evidence type="ECO:0000256" key="1">
    <source>
        <dbReference type="SAM" id="MobiDB-lite"/>
    </source>
</evidence>
<feature type="region of interest" description="Disordered" evidence="1">
    <location>
        <begin position="1"/>
        <end position="32"/>
    </location>
</feature>
<proteinExistence type="predicted"/>
<dbReference type="RefSeq" id="WP_206967393.1">
    <property type="nucleotide sequence ID" value="NZ_BAAAJJ010000012.1"/>
</dbReference>
<keyword evidence="3" id="KW-1185">Reference proteome</keyword>
<gene>
    <name evidence="2" type="ORF">J0695_30250</name>
</gene>
<feature type="compositionally biased region" description="Basic and acidic residues" evidence="1">
    <location>
        <begin position="8"/>
        <end position="32"/>
    </location>
</feature>
<comment type="caution">
    <text evidence="2">The sequence shown here is derived from an EMBL/GenBank/DDBJ whole genome shotgun (WGS) entry which is preliminary data.</text>
</comment>
<sequence>MMTDEEFEKLMAEIRREADHRRPPPPSEQHDEYERLARHAEFGACAH</sequence>